<dbReference type="InterPro" id="IPR052345">
    <property type="entry name" value="Rad_response_metalloprotease"/>
</dbReference>
<evidence type="ECO:0000259" key="1">
    <source>
        <dbReference type="Pfam" id="PF06114"/>
    </source>
</evidence>
<accession>A0AAP5AF22</accession>
<sequence>MTITWDSPKPLNWSRVDVSALAADVAKELGFDPGEPIEPIVEKLGGEIVYGDMGEDDSDSGSIRIEPNKFTINIPLNTSPLRDRFTIAHELGHYVLHYLLHNSESSRKKITHMRAQRYGSDQTEFEANWFAAAFLMPTETFRGVYASLGGDLLKVAEHFKVSPSAASVRAQSLRLI</sequence>
<dbReference type="Gene3D" id="1.10.10.2910">
    <property type="match status" value="1"/>
</dbReference>
<evidence type="ECO:0000313" key="3">
    <source>
        <dbReference type="Proteomes" id="UP001226084"/>
    </source>
</evidence>
<dbReference type="PANTHER" id="PTHR43236">
    <property type="entry name" value="ANTITOXIN HIGA1"/>
    <property type="match status" value="1"/>
</dbReference>
<gene>
    <name evidence="2" type="ORF">QE424_000195</name>
</gene>
<feature type="domain" description="IrrE N-terminal-like" evidence="1">
    <location>
        <begin position="42"/>
        <end position="170"/>
    </location>
</feature>
<dbReference type="RefSeq" id="WP_307105730.1">
    <property type="nucleotide sequence ID" value="NZ_JAUTAS010000001.1"/>
</dbReference>
<dbReference type="AlphaFoldDB" id="A0AAP5AF22"/>
<dbReference type="EMBL" id="JAUTAS010000001">
    <property type="protein sequence ID" value="MDQ1107036.1"/>
    <property type="molecule type" value="Genomic_DNA"/>
</dbReference>
<comment type="caution">
    <text evidence="2">The sequence shown here is derived from an EMBL/GenBank/DDBJ whole genome shotgun (WGS) entry which is preliminary data.</text>
</comment>
<dbReference type="Pfam" id="PF06114">
    <property type="entry name" value="Peptidase_M78"/>
    <property type="match status" value="1"/>
</dbReference>
<dbReference type="InterPro" id="IPR010359">
    <property type="entry name" value="IrrE_HExxH"/>
</dbReference>
<dbReference type="PANTHER" id="PTHR43236:SF2">
    <property type="entry name" value="BLL0069 PROTEIN"/>
    <property type="match status" value="1"/>
</dbReference>
<proteinExistence type="predicted"/>
<dbReference type="Proteomes" id="UP001226084">
    <property type="component" value="Unassembled WGS sequence"/>
</dbReference>
<evidence type="ECO:0000313" key="2">
    <source>
        <dbReference type="EMBL" id="MDQ1107036.1"/>
    </source>
</evidence>
<reference evidence="2" key="1">
    <citation type="submission" date="2023-07" db="EMBL/GenBank/DDBJ databases">
        <title>Functional and genomic diversity of the sorghum phyllosphere microbiome.</title>
        <authorList>
            <person name="Shade A."/>
        </authorList>
    </citation>
    <scope>NUCLEOTIDE SEQUENCE</scope>
    <source>
        <strain evidence="2">SORGH_AS_0457</strain>
    </source>
</reference>
<organism evidence="2 3">
    <name type="scientific">Stenotrophomonas rhizophila</name>
    <dbReference type="NCBI Taxonomy" id="216778"/>
    <lineage>
        <taxon>Bacteria</taxon>
        <taxon>Pseudomonadati</taxon>
        <taxon>Pseudomonadota</taxon>
        <taxon>Gammaproteobacteria</taxon>
        <taxon>Lysobacterales</taxon>
        <taxon>Lysobacteraceae</taxon>
        <taxon>Stenotrophomonas</taxon>
    </lineage>
</organism>
<name>A0AAP5AF22_9GAMM</name>
<protein>
    <submittedName>
        <fullName evidence="2">Zn-dependent peptidase ImmA (M78 family)</fullName>
    </submittedName>
</protein>